<dbReference type="PANTHER" id="PTHR48438">
    <property type="entry name" value="ALPHA-(1,3)-FUCOSYLTRANSFERASE C-RELATED"/>
    <property type="match status" value="1"/>
</dbReference>
<evidence type="ECO:0000256" key="5">
    <source>
        <dbReference type="ARBA" id="ARBA00022679"/>
    </source>
</evidence>
<evidence type="ECO:0000313" key="15">
    <source>
        <dbReference type="EMBL" id="OWR53234.1"/>
    </source>
</evidence>
<dbReference type="Pfam" id="PF17039">
    <property type="entry name" value="Glyco_tran_10_N"/>
    <property type="match status" value="1"/>
</dbReference>
<evidence type="ECO:0000256" key="9">
    <source>
        <dbReference type="ARBA" id="ARBA00023034"/>
    </source>
</evidence>
<keyword evidence="16" id="KW-1185">Reference proteome</keyword>
<evidence type="ECO:0000313" key="16">
    <source>
        <dbReference type="Proteomes" id="UP000007151"/>
    </source>
</evidence>
<keyword evidence="8" id="KW-1133">Transmembrane helix</keyword>
<feature type="domain" description="Fucosyltransferase C-terminal" evidence="13">
    <location>
        <begin position="145"/>
        <end position="324"/>
    </location>
</feature>
<feature type="domain" description="Fucosyltransferase N-terminal" evidence="14">
    <location>
        <begin position="2"/>
        <end position="110"/>
    </location>
</feature>
<evidence type="ECO:0000259" key="13">
    <source>
        <dbReference type="Pfam" id="PF00852"/>
    </source>
</evidence>
<comment type="similarity">
    <text evidence="3 12">Belongs to the glycosyltransferase 10 family.</text>
</comment>
<dbReference type="SUPFAM" id="SSF53756">
    <property type="entry name" value="UDP-Glycosyltransferase/glycogen phosphorylase"/>
    <property type="match status" value="1"/>
</dbReference>
<reference evidence="15 16" key="1">
    <citation type="journal article" date="2011" name="Cell">
        <title>The monarch butterfly genome yields insights into long-distance migration.</title>
        <authorList>
            <person name="Zhan S."/>
            <person name="Merlin C."/>
            <person name="Boore J.L."/>
            <person name="Reppert S.M."/>
        </authorList>
    </citation>
    <scope>NUCLEOTIDE SEQUENCE [LARGE SCALE GENOMIC DNA]</scope>
    <source>
        <strain evidence="15">F-2</strain>
    </source>
</reference>
<dbReference type="OrthoDB" id="427096at2759"/>
<evidence type="ECO:0000256" key="7">
    <source>
        <dbReference type="ARBA" id="ARBA00022968"/>
    </source>
</evidence>
<dbReference type="Gene3D" id="3.40.50.11660">
    <property type="entry name" value="Glycosyl transferase family 10, C-terminal domain"/>
    <property type="match status" value="1"/>
</dbReference>
<gene>
    <name evidence="15" type="ORF">KGM_213771</name>
</gene>
<evidence type="ECO:0000256" key="1">
    <source>
        <dbReference type="ARBA" id="ARBA00004447"/>
    </source>
</evidence>
<dbReference type="Pfam" id="PF00852">
    <property type="entry name" value="Glyco_transf_10"/>
    <property type="match status" value="1"/>
</dbReference>
<evidence type="ECO:0000259" key="14">
    <source>
        <dbReference type="Pfam" id="PF17039"/>
    </source>
</evidence>
<keyword evidence="6 12" id="KW-0812">Transmembrane</keyword>
<comment type="pathway">
    <text evidence="2">Protein modification; protein glycosylation.</text>
</comment>
<name>A0A212FHM7_DANPL</name>
<comment type="caution">
    <text evidence="15">The sequence shown here is derived from an EMBL/GenBank/DDBJ whole genome shotgun (WGS) entry which is preliminary data.</text>
</comment>
<protein>
    <recommendedName>
        <fullName evidence="12">Fucosyltransferase</fullName>
        <ecNumber evidence="12">2.4.1.-</ecNumber>
    </recommendedName>
</protein>
<dbReference type="InterPro" id="IPR031481">
    <property type="entry name" value="Glyco_tran_10_N"/>
</dbReference>
<sequence>MKYILVWTNIYGIEEEGQKYFISKNCKHINCYITKNDSLFNDVRYFDAILFDGQDVSRDIIALPQLRSTMQKYIFVAKESSDNFPVCNKIYDNFFNWTWTYRYDSTISYHFITVFNYQYIELGNRFLWESYMKPIDKTLKSQFVTKSKAAVIFLDKCKSRSKREDVIEKLKGYLSKYNLTIDIFGPCSDKKCKRKNMKPCLWRLKKTYYFYLAFEDSISLDYITDIVLYAYNNNAIPIVYGGAQYDKYLPPRSYLNARNKTLKSLAHTMHKIISNQEMYYDFFRWKNYYTLAKSPILDGCVLCEALNHQDRLTARVVYSKFRKWWNHLYEKRCLEHSVDI</sequence>
<dbReference type="InterPro" id="IPR038577">
    <property type="entry name" value="GT10-like_C_sf"/>
</dbReference>
<evidence type="ECO:0000256" key="6">
    <source>
        <dbReference type="ARBA" id="ARBA00022692"/>
    </source>
</evidence>
<keyword evidence="4 12" id="KW-0328">Glycosyltransferase</keyword>
<dbReference type="EMBL" id="AGBW02008491">
    <property type="protein sequence ID" value="OWR53234.1"/>
    <property type="molecule type" value="Genomic_DNA"/>
</dbReference>
<dbReference type="PANTHER" id="PTHR48438:SF1">
    <property type="entry name" value="ALPHA-(1,3)-FUCOSYLTRANSFERASE C-RELATED"/>
    <property type="match status" value="1"/>
</dbReference>
<dbReference type="InterPro" id="IPR001503">
    <property type="entry name" value="Glyco_trans_10"/>
</dbReference>
<evidence type="ECO:0000256" key="10">
    <source>
        <dbReference type="ARBA" id="ARBA00023136"/>
    </source>
</evidence>
<dbReference type="KEGG" id="dpl:KGM_213771"/>
<dbReference type="UniPathway" id="UPA00378"/>
<organism evidence="15 16">
    <name type="scientific">Danaus plexippus plexippus</name>
    <dbReference type="NCBI Taxonomy" id="278856"/>
    <lineage>
        <taxon>Eukaryota</taxon>
        <taxon>Metazoa</taxon>
        <taxon>Ecdysozoa</taxon>
        <taxon>Arthropoda</taxon>
        <taxon>Hexapoda</taxon>
        <taxon>Insecta</taxon>
        <taxon>Pterygota</taxon>
        <taxon>Neoptera</taxon>
        <taxon>Endopterygota</taxon>
        <taxon>Lepidoptera</taxon>
        <taxon>Glossata</taxon>
        <taxon>Ditrysia</taxon>
        <taxon>Papilionoidea</taxon>
        <taxon>Nymphalidae</taxon>
        <taxon>Danainae</taxon>
        <taxon>Danaini</taxon>
        <taxon>Danaina</taxon>
        <taxon>Danaus</taxon>
        <taxon>Danaus</taxon>
    </lineage>
</organism>
<dbReference type="Proteomes" id="UP000007151">
    <property type="component" value="Unassembled WGS sequence"/>
</dbReference>
<evidence type="ECO:0000256" key="11">
    <source>
        <dbReference type="ARBA" id="ARBA00023180"/>
    </source>
</evidence>
<proteinExistence type="inferred from homology"/>
<keyword evidence="10" id="KW-0472">Membrane</keyword>
<evidence type="ECO:0000256" key="12">
    <source>
        <dbReference type="RuleBase" id="RU003832"/>
    </source>
</evidence>
<dbReference type="InterPro" id="IPR055270">
    <property type="entry name" value="Glyco_tran_10_C"/>
</dbReference>
<accession>A0A212FHM7</accession>
<evidence type="ECO:0000256" key="4">
    <source>
        <dbReference type="ARBA" id="ARBA00022676"/>
    </source>
</evidence>
<dbReference type="EC" id="2.4.1.-" evidence="12"/>
<dbReference type="FunCoup" id="A0A212FHM7">
    <property type="interactions" value="29"/>
</dbReference>
<dbReference type="STRING" id="278856.A0A212FHM7"/>
<evidence type="ECO:0000256" key="8">
    <source>
        <dbReference type="ARBA" id="ARBA00022989"/>
    </source>
</evidence>
<keyword evidence="5 12" id="KW-0808">Transferase</keyword>
<dbReference type="AlphaFoldDB" id="A0A212FHM7"/>
<keyword evidence="7" id="KW-0735">Signal-anchor</keyword>
<keyword evidence="11" id="KW-0325">Glycoprotein</keyword>
<comment type="subcellular location">
    <subcellularLocation>
        <location evidence="1 12">Golgi apparatus</location>
        <location evidence="1 12">Golgi stack membrane</location>
        <topology evidence="1 12">Single-pass type II membrane protein</topology>
    </subcellularLocation>
</comment>
<dbReference type="GO" id="GO:0032580">
    <property type="term" value="C:Golgi cisterna membrane"/>
    <property type="evidence" value="ECO:0007669"/>
    <property type="project" value="UniProtKB-SubCell"/>
</dbReference>
<dbReference type="GO" id="GO:0008417">
    <property type="term" value="F:fucosyltransferase activity"/>
    <property type="evidence" value="ECO:0007669"/>
    <property type="project" value="InterPro"/>
</dbReference>
<evidence type="ECO:0000256" key="3">
    <source>
        <dbReference type="ARBA" id="ARBA00008919"/>
    </source>
</evidence>
<keyword evidence="9 12" id="KW-0333">Golgi apparatus</keyword>
<evidence type="ECO:0000256" key="2">
    <source>
        <dbReference type="ARBA" id="ARBA00004922"/>
    </source>
</evidence>